<protein>
    <submittedName>
        <fullName evidence="1">Uncharacterized protein</fullName>
    </submittedName>
</protein>
<name>A0ABN3F1X0_9ACTN</name>
<keyword evidence="2" id="KW-1185">Reference proteome</keyword>
<evidence type="ECO:0000313" key="1">
    <source>
        <dbReference type="EMBL" id="GAA2282172.1"/>
    </source>
</evidence>
<proteinExistence type="predicted"/>
<dbReference type="Proteomes" id="UP001500305">
    <property type="component" value="Unassembled WGS sequence"/>
</dbReference>
<sequence>MRGGARHAGGQPWYPGRAALSLSSIRDLGRCITDEEAERCALAAALPNRALAVIASHIPLPEPVAAPPSSKPSPAP</sequence>
<gene>
    <name evidence="1" type="ORF">GCM10010430_80040</name>
</gene>
<evidence type="ECO:0000313" key="2">
    <source>
        <dbReference type="Proteomes" id="UP001500305"/>
    </source>
</evidence>
<comment type="caution">
    <text evidence="1">The sequence shown here is derived from an EMBL/GenBank/DDBJ whole genome shotgun (WGS) entry which is preliminary data.</text>
</comment>
<dbReference type="EMBL" id="BAAATR010000096">
    <property type="protein sequence ID" value="GAA2282172.1"/>
    <property type="molecule type" value="Genomic_DNA"/>
</dbReference>
<organism evidence="1 2">
    <name type="scientific">Kitasatospora cystarginea</name>
    <dbReference type="NCBI Taxonomy" id="58350"/>
    <lineage>
        <taxon>Bacteria</taxon>
        <taxon>Bacillati</taxon>
        <taxon>Actinomycetota</taxon>
        <taxon>Actinomycetes</taxon>
        <taxon>Kitasatosporales</taxon>
        <taxon>Streptomycetaceae</taxon>
        <taxon>Kitasatospora</taxon>
    </lineage>
</organism>
<reference evidence="1 2" key="1">
    <citation type="journal article" date="2019" name="Int. J. Syst. Evol. Microbiol.">
        <title>The Global Catalogue of Microorganisms (GCM) 10K type strain sequencing project: providing services to taxonomists for standard genome sequencing and annotation.</title>
        <authorList>
            <consortium name="The Broad Institute Genomics Platform"/>
            <consortium name="The Broad Institute Genome Sequencing Center for Infectious Disease"/>
            <person name="Wu L."/>
            <person name="Ma J."/>
        </authorList>
    </citation>
    <scope>NUCLEOTIDE SEQUENCE [LARGE SCALE GENOMIC DNA]</scope>
    <source>
        <strain evidence="1 2">JCM 7356</strain>
    </source>
</reference>
<accession>A0ABN3F1X0</accession>